<reference evidence="1 2" key="1">
    <citation type="submission" date="2024-09" db="EMBL/GenBank/DDBJ databases">
        <authorList>
            <person name="Sun Q."/>
            <person name="Mori K."/>
        </authorList>
    </citation>
    <scope>NUCLEOTIDE SEQUENCE [LARGE SCALE GENOMIC DNA]</scope>
    <source>
        <strain evidence="1 2">TBRC 7907</strain>
    </source>
</reference>
<dbReference type="RefSeq" id="WP_377854332.1">
    <property type="nucleotide sequence ID" value="NZ_JBHLZU010000018.1"/>
</dbReference>
<name>A0ABV6A0T2_9PSEU</name>
<evidence type="ECO:0000313" key="2">
    <source>
        <dbReference type="Proteomes" id="UP001589693"/>
    </source>
</evidence>
<dbReference type="Proteomes" id="UP001589693">
    <property type="component" value="Unassembled WGS sequence"/>
</dbReference>
<sequence>MNNTMTTITVQVPTPVLTEVEQAREAEQAATTAFLEDVTPGRLRELAATRRALAEAYAHLHEHLYGTPFAAPLVHAFVLQDRCAREDDRAADRLSGGAR</sequence>
<proteinExistence type="predicted"/>
<dbReference type="EMBL" id="JBHLZU010000018">
    <property type="protein sequence ID" value="MFB9906285.1"/>
    <property type="molecule type" value="Genomic_DNA"/>
</dbReference>
<comment type="caution">
    <text evidence="1">The sequence shown here is derived from an EMBL/GenBank/DDBJ whole genome shotgun (WGS) entry which is preliminary data.</text>
</comment>
<protein>
    <submittedName>
        <fullName evidence="1">Uncharacterized protein</fullName>
    </submittedName>
</protein>
<keyword evidence="2" id="KW-1185">Reference proteome</keyword>
<gene>
    <name evidence="1" type="ORF">ACFFQA_20300</name>
</gene>
<evidence type="ECO:0000313" key="1">
    <source>
        <dbReference type="EMBL" id="MFB9906285.1"/>
    </source>
</evidence>
<organism evidence="1 2">
    <name type="scientific">Allokutzneria oryzae</name>
    <dbReference type="NCBI Taxonomy" id="1378989"/>
    <lineage>
        <taxon>Bacteria</taxon>
        <taxon>Bacillati</taxon>
        <taxon>Actinomycetota</taxon>
        <taxon>Actinomycetes</taxon>
        <taxon>Pseudonocardiales</taxon>
        <taxon>Pseudonocardiaceae</taxon>
        <taxon>Allokutzneria</taxon>
    </lineage>
</organism>
<accession>A0ABV6A0T2</accession>